<evidence type="ECO:0000256" key="5">
    <source>
        <dbReference type="ARBA" id="ARBA00022925"/>
    </source>
</evidence>
<dbReference type="GO" id="GO:0009881">
    <property type="term" value="F:photoreceptor activity"/>
    <property type="evidence" value="ECO:0007669"/>
    <property type="project" value="UniProtKB-KW"/>
</dbReference>
<evidence type="ECO:0000256" key="4">
    <source>
        <dbReference type="ARBA" id="ARBA00022692"/>
    </source>
</evidence>
<dbReference type="GO" id="GO:0007602">
    <property type="term" value="P:phototransduction"/>
    <property type="evidence" value="ECO:0007669"/>
    <property type="project" value="UniProtKB-KW"/>
</dbReference>
<keyword evidence="2 15" id="KW-0600">Photoreceptor protein</keyword>
<dbReference type="InterPro" id="IPR017452">
    <property type="entry name" value="GPCR_Rhodpsn_7TM"/>
</dbReference>
<dbReference type="GO" id="GO:0004930">
    <property type="term" value="F:G protein-coupled receptor activity"/>
    <property type="evidence" value="ECO:0007669"/>
    <property type="project" value="UniProtKB-KW"/>
</dbReference>
<proteinExistence type="evidence at transcript level"/>
<feature type="transmembrane region" description="Helical" evidence="15">
    <location>
        <begin position="280"/>
        <end position="297"/>
    </location>
</feature>
<feature type="transmembrane region" description="Helical" evidence="15">
    <location>
        <begin position="129"/>
        <end position="149"/>
    </location>
</feature>
<feature type="domain" description="G-protein coupled receptors family 1 profile" evidence="17">
    <location>
        <begin position="70"/>
        <end position="332"/>
    </location>
</feature>
<evidence type="ECO:0000313" key="18">
    <source>
        <dbReference type="EMBL" id="APY20505.1"/>
    </source>
</evidence>
<keyword evidence="7 15" id="KW-0157">Chromophore</keyword>
<comment type="similarity">
    <text evidence="15">Belongs to the G-protein coupled receptor 1 family. Opsin subfamily.</text>
</comment>
<evidence type="ECO:0000256" key="16">
    <source>
        <dbReference type="SAM" id="MobiDB-lite"/>
    </source>
</evidence>
<evidence type="ECO:0000256" key="8">
    <source>
        <dbReference type="ARBA" id="ARBA00023040"/>
    </source>
</evidence>
<evidence type="ECO:0000259" key="17">
    <source>
        <dbReference type="PROSITE" id="PS50262"/>
    </source>
</evidence>
<keyword evidence="9 15" id="KW-0472">Membrane</keyword>
<evidence type="ECO:0000256" key="10">
    <source>
        <dbReference type="ARBA" id="ARBA00023157"/>
    </source>
</evidence>
<dbReference type="SUPFAM" id="SSF81321">
    <property type="entry name" value="Family A G protein-coupled receptor-like"/>
    <property type="match status" value="1"/>
</dbReference>
<evidence type="ECO:0000256" key="15">
    <source>
        <dbReference type="RuleBase" id="RU004951"/>
    </source>
</evidence>
<evidence type="ECO:0000256" key="7">
    <source>
        <dbReference type="ARBA" id="ARBA00022991"/>
    </source>
</evidence>
<dbReference type="Pfam" id="PF00001">
    <property type="entry name" value="7tm_1"/>
    <property type="match status" value="1"/>
</dbReference>
<feature type="transmembrane region" description="Helical" evidence="15">
    <location>
        <begin position="218"/>
        <end position="241"/>
    </location>
</feature>
<keyword evidence="11 15" id="KW-0675">Receptor</keyword>
<keyword evidence="3 15" id="KW-0716">Sensory transduction</keyword>
<dbReference type="InterPro" id="IPR027430">
    <property type="entry name" value="Retinal_BS"/>
</dbReference>
<feature type="region of interest" description="Disordered" evidence="16">
    <location>
        <begin position="356"/>
        <end position="378"/>
    </location>
</feature>
<organism evidence="18">
    <name type="scientific">Lagria hirta</name>
    <dbReference type="NCBI Taxonomy" id="296003"/>
    <lineage>
        <taxon>Eukaryota</taxon>
        <taxon>Metazoa</taxon>
        <taxon>Ecdysozoa</taxon>
        <taxon>Arthropoda</taxon>
        <taxon>Hexapoda</taxon>
        <taxon>Insecta</taxon>
        <taxon>Pterygota</taxon>
        <taxon>Neoptera</taxon>
        <taxon>Endopterygota</taxon>
        <taxon>Coleoptera</taxon>
        <taxon>Polyphaga</taxon>
        <taxon>Cucujiformia</taxon>
        <taxon>Tenebrionidae</taxon>
        <taxon>Lagria</taxon>
    </lineage>
</organism>
<feature type="compositionally biased region" description="Low complexity" evidence="16">
    <location>
        <begin position="359"/>
        <end position="370"/>
    </location>
</feature>
<dbReference type="PROSITE" id="PS00237">
    <property type="entry name" value="G_PROTEIN_RECEP_F1_1"/>
    <property type="match status" value="1"/>
</dbReference>
<evidence type="ECO:0000256" key="2">
    <source>
        <dbReference type="ARBA" id="ARBA00022543"/>
    </source>
</evidence>
<dbReference type="PROSITE" id="PS50262">
    <property type="entry name" value="G_PROTEIN_RECEP_F1_2"/>
    <property type="match status" value="1"/>
</dbReference>
<comment type="caution">
    <text evidence="15">Lacks conserved residue(s) required for the propagation of feature annotation.</text>
</comment>
<keyword evidence="12" id="KW-0325">Glycoprotein</keyword>
<keyword evidence="13 15" id="KW-0807">Transducer</keyword>
<dbReference type="GO" id="GO:0016020">
    <property type="term" value="C:membrane"/>
    <property type="evidence" value="ECO:0007669"/>
    <property type="project" value="UniProtKB-SubCell"/>
</dbReference>
<evidence type="ECO:0000256" key="12">
    <source>
        <dbReference type="ARBA" id="ARBA00023180"/>
    </source>
</evidence>
<dbReference type="GO" id="GO:0007601">
    <property type="term" value="P:visual perception"/>
    <property type="evidence" value="ECO:0007669"/>
    <property type="project" value="UniProtKB-KW"/>
</dbReference>
<evidence type="ECO:0000256" key="6">
    <source>
        <dbReference type="ARBA" id="ARBA00022989"/>
    </source>
</evidence>
<keyword evidence="6 15" id="KW-1133">Transmembrane helix</keyword>
<evidence type="ECO:0000256" key="1">
    <source>
        <dbReference type="ARBA" id="ARBA00004141"/>
    </source>
</evidence>
<dbReference type="AlphaFoldDB" id="A0A1P8SF33"/>
<name>A0A1P8SF33_9CUCU</name>
<dbReference type="InterPro" id="IPR001391">
    <property type="entry name" value="Opsin_lateye"/>
</dbReference>
<feature type="transmembrane region" description="Helical" evidence="15">
    <location>
        <begin position="169"/>
        <end position="191"/>
    </location>
</feature>
<evidence type="ECO:0000256" key="3">
    <source>
        <dbReference type="ARBA" id="ARBA00022606"/>
    </source>
</evidence>
<evidence type="ECO:0000256" key="9">
    <source>
        <dbReference type="ARBA" id="ARBA00023136"/>
    </source>
</evidence>
<dbReference type="PRINTS" id="PR00238">
    <property type="entry name" value="OPSIN"/>
</dbReference>
<keyword evidence="10" id="KW-1015">Disulfide bond</keyword>
<evidence type="ECO:0000256" key="11">
    <source>
        <dbReference type="ARBA" id="ARBA00023170"/>
    </source>
</evidence>
<dbReference type="PRINTS" id="PR00578">
    <property type="entry name" value="OPSINLTRLEYE"/>
</dbReference>
<dbReference type="Gene3D" id="1.20.1070.10">
    <property type="entry name" value="Rhodopsin 7-helix transmembrane proteins"/>
    <property type="match status" value="1"/>
</dbReference>
<dbReference type="CDD" id="cd15079">
    <property type="entry name" value="7tmA_photoreceptors_insect"/>
    <property type="match status" value="1"/>
</dbReference>
<dbReference type="PRINTS" id="PR00237">
    <property type="entry name" value="GPCRRHODOPSN"/>
</dbReference>
<dbReference type="EMBL" id="KY368197">
    <property type="protein sequence ID" value="APY20505.1"/>
    <property type="molecule type" value="mRNA"/>
</dbReference>
<dbReference type="InterPro" id="IPR000276">
    <property type="entry name" value="GPCR_Rhodpsn"/>
</dbReference>
<sequence length="378" mass="42044">MSVMGEPHFVAWAAQRSAGYGANLTVVDKVLPDMLHMVDAYWYQFPPMNPLWHGLLGFVIGVLGFISIVGNGMVIYIFSSTKPLRTPSNLLVVNLAFSDFLMMCAMSPAMVINCYNETWVLGPLFCELYGMAGSLFGCGSIWSMTFIALDRYNVIVKGLSAQPLTKKTAMIRILIIWVFSLAWTLAPFFGWNRYVPEGNMTACGTDYLNKSWLSRSYILVYAVWVYFLPLLLIIYSYWFIVQAVAAHEKSMREQAKKMNVASLRSSEAAQTSAECKLAKIALMTIALWFFAWTPYLVTNFTGIFESGKITPLATIWCSLFAKANAVYNPIVYGISHPKYRQALQKKFPSLVCAGETDDTTSTASGVTTATTDEKPASA</sequence>
<dbReference type="InterPro" id="IPR001760">
    <property type="entry name" value="Opsin"/>
</dbReference>
<evidence type="ECO:0000256" key="13">
    <source>
        <dbReference type="ARBA" id="ARBA00023224"/>
    </source>
</evidence>
<dbReference type="PROSITE" id="PS00238">
    <property type="entry name" value="OPSIN"/>
    <property type="match status" value="1"/>
</dbReference>
<keyword evidence="4 15" id="KW-0812">Transmembrane</keyword>
<dbReference type="FunFam" id="1.20.1070.10:FF:000044">
    <property type="entry name" value="Opsin, ultraviolet-sensitive"/>
    <property type="match status" value="1"/>
</dbReference>
<reference evidence="18" key="1">
    <citation type="journal article" date="2017" name="Sci. Rep.">
        <title>Overcoming the loss of blue sensitivity through opsin duplication in the largest animal group, beetles.</title>
        <authorList>
            <person name="Sharkey C.R."/>
            <person name="Fujimoto M.S."/>
            <person name="Lord N.P."/>
            <person name="Shin S."/>
            <person name="McKenna D.D."/>
            <person name="Suvorov A."/>
            <person name="Martin G.J."/>
            <person name="Bybee S.M."/>
        </authorList>
    </citation>
    <scope>NUCLEOTIDE SEQUENCE</scope>
</reference>
<comment type="subcellular location">
    <subcellularLocation>
        <location evidence="1 15">Membrane</location>
        <topology evidence="1 15">Multi-pass membrane protein</topology>
    </subcellularLocation>
</comment>
<keyword evidence="5 15" id="KW-0681">Retinal protein</keyword>
<feature type="transmembrane region" description="Helical" evidence="15">
    <location>
        <begin position="90"/>
        <end position="109"/>
    </location>
</feature>
<keyword evidence="8 15" id="KW-0297">G-protein coupled receptor</keyword>
<accession>A0A1P8SF33</accession>
<keyword evidence="14" id="KW-0844">Vision</keyword>
<dbReference type="InterPro" id="IPR050125">
    <property type="entry name" value="GPCR_opsins"/>
</dbReference>
<protein>
    <submittedName>
        <fullName evidence="18">Long wavelength sensitive opsin</fullName>
    </submittedName>
</protein>
<dbReference type="PANTHER" id="PTHR24240">
    <property type="entry name" value="OPSIN"/>
    <property type="match status" value="1"/>
</dbReference>
<feature type="transmembrane region" description="Helical" evidence="15">
    <location>
        <begin position="51"/>
        <end position="78"/>
    </location>
</feature>
<evidence type="ECO:0000256" key="14">
    <source>
        <dbReference type="ARBA" id="ARBA00023305"/>
    </source>
</evidence>